<accession>A0A1Y6CKE1</accession>
<sequence length="270" mass="30283">MQWGFSSLLVLLSLLFGSTQVFAKDVPTAKQGVIDLRHWDFEANPTVDIKGEFEFYWMKMLEPQDLAAETPTGFLTIPSVMNFEFNGIELHPDSYATFRVKVLLPENHPPLGYFSREVPVAYKLWLNGEALLSQGIPGKSAATTVAKAGFPNIDIETTSSELEMVFNLSGFLNSDVGFWNPIVIGKRDTLAADEINRVALDSFLASCMFVMALYHFVLFALRRQNTSALALGVYLSLVLMRVISTNDGLLMHRYFGADYFALKFAEYLTF</sequence>
<name>A0A1Y6CKE1_9BACT</name>
<reference evidence="4" key="1">
    <citation type="submission" date="2017-04" db="EMBL/GenBank/DDBJ databases">
        <authorList>
            <person name="Varghese N."/>
            <person name="Submissions S."/>
        </authorList>
    </citation>
    <scope>NUCLEOTIDE SEQUENCE [LARGE SCALE GENOMIC DNA]</scope>
    <source>
        <strain evidence="4">RKEM611</strain>
    </source>
</reference>
<dbReference type="Proteomes" id="UP000192907">
    <property type="component" value="Unassembled WGS sequence"/>
</dbReference>
<dbReference type="STRING" id="1513793.SAMN06296036_11871"/>
<protein>
    <recommendedName>
        <fullName evidence="5">7TM diverse intracellular signalling</fullName>
    </recommendedName>
</protein>
<keyword evidence="1" id="KW-0812">Transmembrane</keyword>
<evidence type="ECO:0000313" key="3">
    <source>
        <dbReference type="EMBL" id="SMF56884.1"/>
    </source>
</evidence>
<feature type="transmembrane region" description="Helical" evidence="1">
    <location>
        <begin position="228"/>
        <end position="244"/>
    </location>
</feature>
<keyword evidence="1" id="KW-0472">Membrane</keyword>
<keyword evidence="2" id="KW-0732">Signal</keyword>
<evidence type="ECO:0000256" key="2">
    <source>
        <dbReference type="SAM" id="SignalP"/>
    </source>
</evidence>
<organism evidence="3 4">
    <name type="scientific">Pseudobacteriovorax antillogorgiicola</name>
    <dbReference type="NCBI Taxonomy" id="1513793"/>
    <lineage>
        <taxon>Bacteria</taxon>
        <taxon>Pseudomonadati</taxon>
        <taxon>Bdellovibrionota</taxon>
        <taxon>Oligoflexia</taxon>
        <taxon>Oligoflexales</taxon>
        <taxon>Pseudobacteriovoracaceae</taxon>
        <taxon>Pseudobacteriovorax</taxon>
    </lineage>
</organism>
<dbReference type="EMBL" id="FWZT01000018">
    <property type="protein sequence ID" value="SMF56884.1"/>
    <property type="molecule type" value="Genomic_DNA"/>
</dbReference>
<feature type="chain" id="PRO_5013391662" description="7TM diverse intracellular signalling" evidence="2">
    <location>
        <begin position="24"/>
        <end position="270"/>
    </location>
</feature>
<feature type="signal peptide" evidence="2">
    <location>
        <begin position="1"/>
        <end position="23"/>
    </location>
</feature>
<gene>
    <name evidence="3" type="ORF">SAMN06296036_11871</name>
</gene>
<evidence type="ECO:0000313" key="4">
    <source>
        <dbReference type="Proteomes" id="UP000192907"/>
    </source>
</evidence>
<feature type="transmembrane region" description="Helical" evidence="1">
    <location>
        <begin position="203"/>
        <end position="221"/>
    </location>
</feature>
<keyword evidence="1" id="KW-1133">Transmembrane helix</keyword>
<dbReference type="AlphaFoldDB" id="A0A1Y6CKE1"/>
<keyword evidence="4" id="KW-1185">Reference proteome</keyword>
<proteinExistence type="predicted"/>
<dbReference type="RefSeq" id="WP_132322342.1">
    <property type="nucleotide sequence ID" value="NZ_FWZT01000018.1"/>
</dbReference>
<dbReference type="OrthoDB" id="9797605at2"/>
<evidence type="ECO:0008006" key="5">
    <source>
        <dbReference type="Google" id="ProtNLM"/>
    </source>
</evidence>
<evidence type="ECO:0000256" key="1">
    <source>
        <dbReference type="SAM" id="Phobius"/>
    </source>
</evidence>